<dbReference type="RefSeq" id="WP_366194983.1">
    <property type="nucleotide sequence ID" value="NZ_JBFBVU010000070.1"/>
</dbReference>
<proteinExistence type="predicted"/>
<keyword evidence="4" id="KW-1185">Reference proteome</keyword>
<name>A0ABV3LBU0_9RHOB</name>
<organism evidence="3 4">
    <name type="scientific">Meridianimarinicoccus marinus</name>
    <dbReference type="NCBI Taxonomy" id="3231483"/>
    <lineage>
        <taxon>Bacteria</taxon>
        <taxon>Pseudomonadati</taxon>
        <taxon>Pseudomonadota</taxon>
        <taxon>Alphaproteobacteria</taxon>
        <taxon>Rhodobacterales</taxon>
        <taxon>Paracoccaceae</taxon>
        <taxon>Meridianimarinicoccus</taxon>
    </lineage>
</organism>
<protein>
    <submittedName>
        <fullName evidence="3">Integrase core domain-containing protein</fullName>
    </submittedName>
</protein>
<dbReference type="Pfam" id="PF13683">
    <property type="entry name" value="rve_3"/>
    <property type="match status" value="1"/>
</dbReference>
<dbReference type="InterPro" id="IPR001584">
    <property type="entry name" value="Integrase_cat-core"/>
</dbReference>
<accession>A0ABV3LBU0</accession>
<evidence type="ECO:0000313" key="3">
    <source>
        <dbReference type="EMBL" id="MEV8469031.1"/>
    </source>
</evidence>
<gene>
    <name evidence="3" type="ORF">AB0T83_20085</name>
</gene>
<evidence type="ECO:0000256" key="1">
    <source>
        <dbReference type="SAM" id="MobiDB-lite"/>
    </source>
</evidence>
<evidence type="ECO:0000259" key="2">
    <source>
        <dbReference type="Pfam" id="PF13683"/>
    </source>
</evidence>
<feature type="domain" description="Integrase catalytic" evidence="2">
    <location>
        <begin position="43"/>
        <end position="80"/>
    </location>
</feature>
<dbReference type="EMBL" id="JBFBVU010000070">
    <property type="protein sequence ID" value="MEV8469031.1"/>
    <property type="molecule type" value="Genomic_DNA"/>
</dbReference>
<feature type="region of interest" description="Disordered" evidence="1">
    <location>
        <begin position="59"/>
        <end position="81"/>
    </location>
</feature>
<feature type="compositionally biased region" description="Basic and acidic residues" evidence="1">
    <location>
        <begin position="59"/>
        <end position="70"/>
    </location>
</feature>
<comment type="caution">
    <text evidence="3">The sequence shown here is derived from an EMBL/GenBank/DDBJ whole genome shotgun (WGS) entry which is preliminary data.</text>
</comment>
<dbReference type="Proteomes" id="UP001553161">
    <property type="component" value="Unassembled WGS sequence"/>
</dbReference>
<sequence>MLVVSSDTSRPAYNTSVIVVLPVLDLPARRRPALPGTEPRPCHLNETLFSTLAEAREKTGAWKEDDDRNRPHASLGNLTPKVIAMKSRLETKAA</sequence>
<evidence type="ECO:0000313" key="4">
    <source>
        <dbReference type="Proteomes" id="UP001553161"/>
    </source>
</evidence>
<reference evidence="3 4" key="1">
    <citation type="submission" date="2024-07" db="EMBL/GenBank/DDBJ databases">
        <authorList>
            <person name="Kang M."/>
        </authorList>
    </citation>
    <scope>NUCLEOTIDE SEQUENCE [LARGE SCALE GENOMIC DNA]</scope>
    <source>
        <strain evidence="3 4">DFM31</strain>
    </source>
</reference>